<keyword evidence="2" id="KW-0575">Peroxidase</keyword>
<dbReference type="InterPro" id="IPR029032">
    <property type="entry name" value="AhpD-like"/>
</dbReference>
<keyword evidence="3" id="KW-1185">Reference proteome</keyword>
<evidence type="ECO:0000313" key="2">
    <source>
        <dbReference type="EMBL" id="PXW75044.1"/>
    </source>
</evidence>
<dbReference type="NCBIfam" id="TIGR00778">
    <property type="entry name" value="ahpD_dom"/>
    <property type="match status" value="1"/>
</dbReference>
<dbReference type="RefSeq" id="WP_066670912.1">
    <property type="nucleotide sequence ID" value="NZ_QJJM01000007.1"/>
</dbReference>
<accession>A0A2V3V1V4</accession>
<dbReference type="OrthoDB" id="9808310at2"/>
<evidence type="ECO:0000313" key="3">
    <source>
        <dbReference type="Proteomes" id="UP000248014"/>
    </source>
</evidence>
<dbReference type="GO" id="GO:0051920">
    <property type="term" value="F:peroxiredoxin activity"/>
    <property type="evidence" value="ECO:0007669"/>
    <property type="project" value="InterPro"/>
</dbReference>
<comment type="caution">
    <text evidence="2">The sequence shown here is derived from an EMBL/GenBank/DDBJ whole genome shotgun (WGS) entry which is preliminary data.</text>
</comment>
<dbReference type="InterPro" id="IPR003779">
    <property type="entry name" value="CMD-like"/>
</dbReference>
<evidence type="ECO:0000259" key="1">
    <source>
        <dbReference type="Pfam" id="PF02627"/>
    </source>
</evidence>
<dbReference type="PANTHER" id="PTHR35446:SF3">
    <property type="entry name" value="CMD DOMAIN-CONTAINING PROTEIN"/>
    <property type="match status" value="1"/>
</dbReference>
<dbReference type="PANTHER" id="PTHR35446">
    <property type="entry name" value="SI:CH211-175M2.5"/>
    <property type="match status" value="1"/>
</dbReference>
<name>A0A2V3V1V4_9SPHN</name>
<dbReference type="Gene3D" id="1.20.1290.10">
    <property type="entry name" value="AhpD-like"/>
    <property type="match status" value="1"/>
</dbReference>
<dbReference type="Pfam" id="PF02627">
    <property type="entry name" value="CMD"/>
    <property type="match status" value="1"/>
</dbReference>
<reference evidence="2 3" key="1">
    <citation type="submission" date="2018-05" db="EMBL/GenBank/DDBJ databases">
        <title>Genomic Encyclopedia of Type Strains, Phase IV (KMG-IV): sequencing the most valuable type-strain genomes for metagenomic binning, comparative biology and taxonomic classification.</title>
        <authorList>
            <person name="Goeker M."/>
        </authorList>
    </citation>
    <scope>NUCLEOTIDE SEQUENCE [LARGE SCALE GENOMIC DNA]</scope>
    <source>
        <strain evidence="2 3">DSM 3183</strain>
    </source>
</reference>
<dbReference type="SUPFAM" id="SSF69118">
    <property type="entry name" value="AhpD-like"/>
    <property type="match status" value="1"/>
</dbReference>
<organism evidence="2 3">
    <name type="scientific">Blastomonas natatoria</name>
    <dbReference type="NCBI Taxonomy" id="34015"/>
    <lineage>
        <taxon>Bacteria</taxon>
        <taxon>Pseudomonadati</taxon>
        <taxon>Pseudomonadota</taxon>
        <taxon>Alphaproteobacteria</taxon>
        <taxon>Sphingomonadales</taxon>
        <taxon>Sphingomonadaceae</taxon>
        <taxon>Blastomonas</taxon>
    </lineage>
</organism>
<dbReference type="InterPro" id="IPR004675">
    <property type="entry name" value="AhpD_core"/>
</dbReference>
<dbReference type="Proteomes" id="UP000248014">
    <property type="component" value="Unassembled WGS sequence"/>
</dbReference>
<keyword evidence="2" id="KW-0560">Oxidoreductase</keyword>
<dbReference type="AlphaFoldDB" id="A0A2V3V1V4"/>
<dbReference type="EMBL" id="QJJM01000007">
    <property type="protein sequence ID" value="PXW75044.1"/>
    <property type="molecule type" value="Genomic_DNA"/>
</dbReference>
<proteinExistence type="predicted"/>
<sequence>MPRINPVELATADTGVQATLGAVKAKIGMVPNLFATFAQAPAVLNGNLAFADALTKGVLTAAQREIVSLAVAQYNSCHYCLSAHTLLGKGAGLSPAAIRAARQGKGESAIDNAIATLALRIVETRGQVSDADLSEARLAGLDDARIVEIVGNVAHNVLTNFMNNVAQTKIDFPVVDVAIAA</sequence>
<protein>
    <submittedName>
        <fullName evidence="2">Putative peroxidase-related enzyme</fullName>
    </submittedName>
</protein>
<gene>
    <name evidence="2" type="ORF">C7451_10711</name>
</gene>
<feature type="domain" description="Carboxymuconolactone decarboxylase-like" evidence="1">
    <location>
        <begin position="41"/>
        <end position="102"/>
    </location>
</feature>